<accession>A0AA35W3H6</accession>
<evidence type="ECO:0000313" key="3">
    <source>
        <dbReference type="EMBL" id="CAI7990680.1"/>
    </source>
</evidence>
<name>A0AA35W3H6_GEOBA</name>
<evidence type="ECO:0000259" key="2">
    <source>
        <dbReference type="PROSITE" id="PS50853"/>
    </source>
</evidence>
<dbReference type="InterPro" id="IPR013783">
    <property type="entry name" value="Ig-like_fold"/>
</dbReference>
<proteinExistence type="predicted"/>
<dbReference type="InterPro" id="IPR036116">
    <property type="entry name" value="FN3_sf"/>
</dbReference>
<gene>
    <name evidence="3" type="ORF">GBAR_LOCUS521</name>
</gene>
<dbReference type="SUPFAM" id="SSF49265">
    <property type="entry name" value="Fibronectin type III"/>
    <property type="match status" value="1"/>
</dbReference>
<dbReference type="AlphaFoldDB" id="A0AA35W3H6"/>
<dbReference type="PROSITE" id="PS50853">
    <property type="entry name" value="FN3"/>
    <property type="match status" value="1"/>
</dbReference>
<sequence length="343" mass="36751">MKCTATQVLYAAVLENTVSFSSRLKLAFACMAMHNTVIVGILCVLSRTTASEDLFLTLSDDEIHTKHILITDVSQSSGDTLICWSTRAHRTFSWFHQFRGSEELTELPRVTENKPSYFGWKIEIGREFGYNKLTLLKEMDTIPIEGVFTCCVGSDHDLDSVDNSEAVSVGIHYSILSVTGSIQSLEGGNGKFRVICTSTGGSPLIMSVTGPSGVVENMKNIVGKGSVEWVGNDTFSAEVIRTNGTHGDVYGCMASNGVSNASHSFSLKVAGSPTLILVVQASVTSVIVEWSQPPGGATVTGYLVHYSHGDSNTTKSNMTDSTASKSVPGSSTHALITNLTEML</sequence>
<dbReference type="Gene3D" id="2.60.40.10">
    <property type="entry name" value="Immunoglobulins"/>
    <property type="match status" value="1"/>
</dbReference>
<organism evidence="3 4">
    <name type="scientific">Geodia barretti</name>
    <name type="common">Barrett's horny sponge</name>
    <dbReference type="NCBI Taxonomy" id="519541"/>
    <lineage>
        <taxon>Eukaryota</taxon>
        <taxon>Metazoa</taxon>
        <taxon>Porifera</taxon>
        <taxon>Demospongiae</taxon>
        <taxon>Heteroscleromorpha</taxon>
        <taxon>Tetractinellida</taxon>
        <taxon>Astrophorina</taxon>
        <taxon>Geodiidae</taxon>
        <taxon>Geodia</taxon>
    </lineage>
</organism>
<dbReference type="InterPro" id="IPR003961">
    <property type="entry name" value="FN3_dom"/>
</dbReference>
<feature type="domain" description="Fibronectin type-III" evidence="2">
    <location>
        <begin position="272"/>
        <end position="343"/>
    </location>
</feature>
<keyword evidence="4" id="KW-1185">Reference proteome</keyword>
<comment type="caution">
    <text evidence="3">The sequence shown here is derived from an EMBL/GenBank/DDBJ whole genome shotgun (WGS) entry which is preliminary data.</text>
</comment>
<evidence type="ECO:0000313" key="4">
    <source>
        <dbReference type="Proteomes" id="UP001174909"/>
    </source>
</evidence>
<dbReference type="Pfam" id="PF00041">
    <property type="entry name" value="fn3"/>
    <property type="match status" value="1"/>
</dbReference>
<evidence type="ECO:0000256" key="1">
    <source>
        <dbReference type="SAM" id="MobiDB-lite"/>
    </source>
</evidence>
<dbReference type="Proteomes" id="UP001174909">
    <property type="component" value="Unassembled WGS sequence"/>
</dbReference>
<protein>
    <recommendedName>
        <fullName evidence="2">Fibronectin type-III domain-containing protein</fullName>
    </recommendedName>
</protein>
<feature type="region of interest" description="Disordered" evidence="1">
    <location>
        <begin position="311"/>
        <end position="330"/>
    </location>
</feature>
<reference evidence="3" key="1">
    <citation type="submission" date="2023-03" db="EMBL/GenBank/DDBJ databases">
        <authorList>
            <person name="Steffen K."/>
            <person name="Cardenas P."/>
        </authorList>
    </citation>
    <scope>NUCLEOTIDE SEQUENCE</scope>
</reference>
<dbReference type="EMBL" id="CASHTH010000078">
    <property type="protein sequence ID" value="CAI7990680.1"/>
    <property type="molecule type" value="Genomic_DNA"/>
</dbReference>
<dbReference type="CDD" id="cd00063">
    <property type="entry name" value="FN3"/>
    <property type="match status" value="1"/>
</dbReference>